<feature type="transmembrane region" description="Helical" evidence="2">
    <location>
        <begin position="109"/>
        <end position="126"/>
    </location>
</feature>
<evidence type="ECO:0000313" key="4">
    <source>
        <dbReference type="Proteomes" id="UP000019763"/>
    </source>
</evidence>
<dbReference type="VEuPathDB" id="CryptoDB:GNI_136340"/>
<feature type="transmembrane region" description="Helical" evidence="2">
    <location>
        <begin position="55"/>
        <end position="72"/>
    </location>
</feature>
<name>A0A023B0S2_GRENI</name>
<evidence type="ECO:0000256" key="2">
    <source>
        <dbReference type="SAM" id="Phobius"/>
    </source>
</evidence>
<feature type="compositionally biased region" description="Polar residues" evidence="1">
    <location>
        <begin position="330"/>
        <end position="339"/>
    </location>
</feature>
<dbReference type="RefSeq" id="XP_011132420.1">
    <property type="nucleotide sequence ID" value="XM_011134118.1"/>
</dbReference>
<dbReference type="EMBL" id="AFNH02001008">
    <property type="protein sequence ID" value="EZG45894.1"/>
    <property type="molecule type" value="Genomic_DNA"/>
</dbReference>
<gene>
    <name evidence="3" type="ORF">GNI_136340</name>
</gene>
<dbReference type="GeneID" id="22914844"/>
<comment type="caution">
    <text evidence="3">The sequence shown here is derived from an EMBL/GenBank/DDBJ whole genome shotgun (WGS) entry which is preliminary data.</text>
</comment>
<accession>A0A023B0S2</accession>
<keyword evidence="2" id="KW-1133">Transmembrane helix</keyword>
<sequence>MSDPFQNDVTVVKKAQIQPSSVTQTSLLNTSTTPAPSSEVFWSKPVPSAHAWDKILLSALYAPLLIVGLAFFTPETKQDSLSDFQYRCAGAGYFAVLPLLVFGYISLPWLTFSLGCVAALVGYYVVGSPRASVKLKEMTALCLTGLCISGWVENITTGLFSGGGVLGGPAGYGVFLGSLLRPKTSLAFSLCRAPIALGTVGLVVTAFRVGTMHGPKPTKLGIVAIAISASTCILTGAAAIMYLVTGTALAVHPFPFFGGPPKLVIPSQEATLLLLSEAALFLATYLYRDAQFRQALQLWGGPLDTAREDEDLLLQDRSNKVPEDWKRSFSMPSAESIANTDDEEEQRDPADDFAP</sequence>
<dbReference type="Proteomes" id="UP000019763">
    <property type="component" value="Unassembled WGS sequence"/>
</dbReference>
<keyword evidence="4" id="KW-1185">Reference proteome</keyword>
<organism evidence="3 4">
    <name type="scientific">Gregarina niphandrodes</name>
    <name type="common">Septate eugregarine</name>
    <dbReference type="NCBI Taxonomy" id="110365"/>
    <lineage>
        <taxon>Eukaryota</taxon>
        <taxon>Sar</taxon>
        <taxon>Alveolata</taxon>
        <taxon>Apicomplexa</taxon>
        <taxon>Conoidasida</taxon>
        <taxon>Gregarinasina</taxon>
        <taxon>Eugregarinorida</taxon>
        <taxon>Gregarinidae</taxon>
        <taxon>Gregarina</taxon>
    </lineage>
</organism>
<feature type="transmembrane region" description="Helical" evidence="2">
    <location>
        <begin position="222"/>
        <end position="250"/>
    </location>
</feature>
<feature type="transmembrane region" description="Helical" evidence="2">
    <location>
        <begin position="186"/>
        <end position="210"/>
    </location>
</feature>
<proteinExistence type="predicted"/>
<evidence type="ECO:0000313" key="3">
    <source>
        <dbReference type="EMBL" id="EZG45894.1"/>
    </source>
</evidence>
<protein>
    <submittedName>
        <fullName evidence="3">Transmembrane protein</fullName>
    </submittedName>
</protein>
<evidence type="ECO:0000256" key="1">
    <source>
        <dbReference type="SAM" id="MobiDB-lite"/>
    </source>
</evidence>
<keyword evidence="2" id="KW-0472">Membrane</keyword>
<dbReference type="AlphaFoldDB" id="A0A023B0S2"/>
<feature type="region of interest" description="Disordered" evidence="1">
    <location>
        <begin position="323"/>
        <end position="355"/>
    </location>
</feature>
<reference evidence="3" key="1">
    <citation type="submission" date="2013-12" db="EMBL/GenBank/DDBJ databases">
        <authorList>
            <person name="Omoto C.K."/>
            <person name="Sibley D."/>
            <person name="Venepally P."/>
            <person name="Hadjithomas M."/>
            <person name="Karamycheva S."/>
            <person name="Brunk B."/>
            <person name="Roos D."/>
            <person name="Caler E."/>
            <person name="Lorenzi H."/>
        </authorList>
    </citation>
    <scope>NUCLEOTIDE SEQUENCE</scope>
</reference>
<keyword evidence="2 3" id="KW-0812">Transmembrane</keyword>